<organism evidence="1">
    <name type="scientific">Arion vulgaris</name>
    <dbReference type="NCBI Taxonomy" id="1028688"/>
    <lineage>
        <taxon>Eukaryota</taxon>
        <taxon>Metazoa</taxon>
        <taxon>Spiralia</taxon>
        <taxon>Lophotrochozoa</taxon>
        <taxon>Mollusca</taxon>
        <taxon>Gastropoda</taxon>
        <taxon>Heterobranchia</taxon>
        <taxon>Euthyneura</taxon>
        <taxon>Panpulmonata</taxon>
        <taxon>Eupulmonata</taxon>
        <taxon>Stylommatophora</taxon>
        <taxon>Helicina</taxon>
        <taxon>Arionoidea</taxon>
        <taxon>Arionidae</taxon>
        <taxon>Arion</taxon>
    </lineage>
</organism>
<accession>A0A0B7AFG5</accession>
<sequence length="51" mass="5940">MAEIWMGLSDMTLGPNGGTTYIRSRHKPHKSQRVADMVDKKEYKQTTHYLM</sequence>
<protein>
    <submittedName>
        <fullName evidence="1">Uncharacterized protein</fullName>
    </submittedName>
</protein>
<gene>
    <name evidence="1" type="primary">ORF115117</name>
</gene>
<dbReference type="AlphaFoldDB" id="A0A0B7AFG5"/>
<evidence type="ECO:0000313" key="1">
    <source>
        <dbReference type="EMBL" id="CEK79382.1"/>
    </source>
</evidence>
<dbReference type="EMBL" id="HACG01032517">
    <property type="protein sequence ID" value="CEK79382.1"/>
    <property type="molecule type" value="Transcribed_RNA"/>
</dbReference>
<reference evidence="1" key="1">
    <citation type="submission" date="2014-12" db="EMBL/GenBank/DDBJ databases">
        <title>Insight into the proteome of Arion vulgaris.</title>
        <authorList>
            <person name="Aradska J."/>
            <person name="Bulat T."/>
            <person name="Smidak R."/>
            <person name="Sarate P."/>
            <person name="Gangsoo J."/>
            <person name="Sialana F."/>
            <person name="Bilban M."/>
            <person name="Lubec G."/>
        </authorList>
    </citation>
    <scope>NUCLEOTIDE SEQUENCE</scope>
    <source>
        <tissue evidence="1">Skin</tissue>
    </source>
</reference>
<proteinExistence type="predicted"/>
<name>A0A0B7AFG5_9EUPU</name>